<dbReference type="SUPFAM" id="SSF46626">
    <property type="entry name" value="Cytochrome c"/>
    <property type="match status" value="1"/>
</dbReference>
<dbReference type="EMBL" id="FNHH01000032">
    <property type="protein sequence ID" value="SDM99197.1"/>
    <property type="molecule type" value="Genomic_DNA"/>
</dbReference>
<dbReference type="InterPro" id="IPR011042">
    <property type="entry name" value="6-blade_b-propeller_TolB-like"/>
</dbReference>
<dbReference type="Pfam" id="PF23500">
    <property type="entry name" value="DUF7133"/>
    <property type="match status" value="1"/>
</dbReference>
<keyword evidence="2 4" id="KW-0479">Metal-binding</keyword>
<evidence type="ECO:0000313" key="6">
    <source>
        <dbReference type="EMBL" id="SDM99197.1"/>
    </source>
</evidence>
<dbReference type="GO" id="GO:0020037">
    <property type="term" value="F:heme binding"/>
    <property type="evidence" value="ECO:0007669"/>
    <property type="project" value="InterPro"/>
</dbReference>
<keyword evidence="1 4" id="KW-0349">Heme</keyword>
<sequence length="1016" mass="112494">MSKHNNGFCRMPFSFVFLAIFIISCIDISESGTTAVNAELALSTFELPKGFKIELLAAEPLISDPVDMEIDEYGNMYVIEMHGYPLDKSGTGNVILLKDTNGDGIMDKRIVFADHLTLPAGVMRWKKGIMVTDAPNLLYLEDSNNDGKADIRDTVLSGFALSNPQHNTNNPMYGLDNWIYIAHQGATSTREYKEEFGDEGSEIIFPGSVNAAKLPKNANGRSIRFLPDQKQIESLSTQTQFGHAFDQWGHWFGCNNSNQGYHEVIANRYFQRNKDLVISSSIQSMSDHLNAPEVFPTTTHPDRQLLTDVGVMTSGCGITVYDGGAFPAPFDKNISFVAEPVSNLVHADVLKDKGTSFEASALLKNKEFLTSTDAWSRPVNFYVGPDGALYMLDYYRRVIESPEWMSEQAVKAGGLYDGSDKGRIYRITATGQKAAEWTKGLKLGDESSEKLVEHLANNNRWWRTTSQRLLVDRNDKKALPALLKMAGNKESPMGRLHALWTLEGLAELSPALIEQALKDNEAGIRSNTIKLAELHLQESPQLLRALLSMQNDNDPKVRLQLLLTLGYDNSKESAAVRNKLLFRDISDKWVQIAALTASSSQTESVLKEVLNRYQSDVPAYSLLVQRLATMTANGGNQNAIQKLLQNSVTNSSGKQIQWQGAMLEGLAIGMESLKSKSPESINAFKNDQGLLISTFFGHPSEEVRKGSLDMLRVIGLSTGPETKAAIDKSLLIMADRSLTDKKRTEAINFLALTDPAPYSSLLKNLIVPQEQPIVQLAALKTLSKIPGTMVSDYVLQKWAVLTPEIRDAAIGTFLGNDDRINLLLSAIEKNQVQASSVSFGRSVQLMQNKDDLLRNRARTLFTKNEEEGKKVNKAYQEALELKGDATKGQAVYVQNCAICHQVRGKMGVELGPDLGTIHNWTAEIIMANILDPNISISSGYDLWNVELKNGESHQGIISSETDVAITIKNNGKLEKTINRQDIKEIKSMEISAMPSGLEKKINKQEMADLLAFLRKF</sequence>
<dbReference type="AlphaFoldDB" id="A0A1G9XQY4"/>
<accession>A0A1G9XQY4</accession>
<dbReference type="Gene3D" id="1.25.10.10">
    <property type="entry name" value="Leucine-rich Repeat Variant"/>
    <property type="match status" value="1"/>
</dbReference>
<dbReference type="PANTHER" id="PTHR33546">
    <property type="entry name" value="LARGE, MULTIFUNCTIONAL SECRETED PROTEIN-RELATED"/>
    <property type="match status" value="1"/>
</dbReference>
<dbReference type="PROSITE" id="PS51257">
    <property type="entry name" value="PROKAR_LIPOPROTEIN"/>
    <property type="match status" value="1"/>
</dbReference>
<keyword evidence="3 4" id="KW-0408">Iron</keyword>
<dbReference type="InterPro" id="IPR013427">
    <property type="entry name" value="Haem-bd_dom_put"/>
</dbReference>
<dbReference type="SUPFAM" id="SSF63829">
    <property type="entry name" value="Calcium-dependent phosphotriesterase"/>
    <property type="match status" value="1"/>
</dbReference>
<name>A0A1G9XQY4_9SPHI</name>
<keyword evidence="7" id="KW-1185">Reference proteome</keyword>
<reference evidence="7" key="1">
    <citation type="submission" date="2016-10" db="EMBL/GenBank/DDBJ databases">
        <authorList>
            <person name="Varghese N."/>
            <person name="Submissions S."/>
        </authorList>
    </citation>
    <scope>NUCLEOTIDE SEQUENCE [LARGE SCALE GENOMIC DNA]</scope>
    <source>
        <strain evidence="7">DSM 24536</strain>
    </source>
</reference>
<evidence type="ECO:0000313" key="7">
    <source>
        <dbReference type="Proteomes" id="UP000199226"/>
    </source>
</evidence>
<proteinExistence type="predicted"/>
<dbReference type="InterPro" id="IPR011989">
    <property type="entry name" value="ARM-like"/>
</dbReference>
<protein>
    <submittedName>
        <fullName evidence="6">Putative membrane-bound dehydrogenase domain-containing protein</fullName>
    </submittedName>
</protein>
<dbReference type="NCBIfam" id="TIGR02603">
    <property type="entry name" value="CxxCH_TIGR02603"/>
    <property type="match status" value="1"/>
</dbReference>
<dbReference type="InterPro" id="IPR055557">
    <property type="entry name" value="DUF7133"/>
</dbReference>
<gene>
    <name evidence="6" type="ORF">SAMN05421813_1322</name>
</gene>
<dbReference type="Proteomes" id="UP000199226">
    <property type="component" value="Unassembled WGS sequence"/>
</dbReference>
<dbReference type="Gene3D" id="1.10.760.10">
    <property type="entry name" value="Cytochrome c-like domain"/>
    <property type="match status" value="1"/>
</dbReference>
<dbReference type="InterPro" id="IPR016024">
    <property type="entry name" value="ARM-type_fold"/>
</dbReference>
<dbReference type="NCBIfam" id="TIGR02604">
    <property type="entry name" value="Piru_Ver_Nterm"/>
    <property type="match status" value="1"/>
</dbReference>
<dbReference type="RefSeq" id="WP_221406365.1">
    <property type="nucleotide sequence ID" value="NZ_FNHH01000032.1"/>
</dbReference>
<evidence type="ECO:0000256" key="3">
    <source>
        <dbReference type="ARBA" id="ARBA00023004"/>
    </source>
</evidence>
<dbReference type="PROSITE" id="PS51007">
    <property type="entry name" value="CYTC"/>
    <property type="match status" value="1"/>
</dbReference>
<dbReference type="STRING" id="990371.SAMN05421813_1322"/>
<evidence type="ECO:0000256" key="4">
    <source>
        <dbReference type="PROSITE-ProRule" id="PRU00433"/>
    </source>
</evidence>
<evidence type="ECO:0000256" key="1">
    <source>
        <dbReference type="ARBA" id="ARBA00022617"/>
    </source>
</evidence>
<evidence type="ECO:0000259" key="5">
    <source>
        <dbReference type="PROSITE" id="PS51007"/>
    </source>
</evidence>
<dbReference type="PANTHER" id="PTHR33546:SF1">
    <property type="entry name" value="LARGE, MULTIFUNCTIONAL SECRETED PROTEIN"/>
    <property type="match status" value="1"/>
</dbReference>
<dbReference type="GO" id="GO:0009055">
    <property type="term" value="F:electron transfer activity"/>
    <property type="evidence" value="ECO:0007669"/>
    <property type="project" value="InterPro"/>
</dbReference>
<dbReference type="InterPro" id="IPR036909">
    <property type="entry name" value="Cyt_c-like_dom_sf"/>
</dbReference>
<dbReference type="Gene3D" id="2.120.10.30">
    <property type="entry name" value="TolB, C-terminal domain"/>
    <property type="match status" value="1"/>
</dbReference>
<dbReference type="Pfam" id="PF13442">
    <property type="entry name" value="Cytochrome_CBB3"/>
    <property type="match status" value="1"/>
</dbReference>
<evidence type="ECO:0000256" key="2">
    <source>
        <dbReference type="ARBA" id="ARBA00022723"/>
    </source>
</evidence>
<dbReference type="InterPro" id="IPR013428">
    <property type="entry name" value="Membrane-bound_put_N"/>
</dbReference>
<dbReference type="GO" id="GO:0046872">
    <property type="term" value="F:metal ion binding"/>
    <property type="evidence" value="ECO:0007669"/>
    <property type="project" value="UniProtKB-KW"/>
</dbReference>
<organism evidence="6 7">
    <name type="scientific">Daejeonella rubra</name>
    <dbReference type="NCBI Taxonomy" id="990371"/>
    <lineage>
        <taxon>Bacteria</taxon>
        <taxon>Pseudomonadati</taxon>
        <taxon>Bacteroidota</taxon>
        <taxon>Sphingobacteriia</taxon>
        <taxon>Sphingobacteriales</taxon>
        <taxon>Sphingobacteriaceae</taxon>
        <taxon>Daejeonella</taxon>
    </lineage>
</organism>
<dbReference type="SUPFAM" id="SSF48371">
    <property type="entry name" value="ARM repeat"/>
    <property type="match status" value="1"/>
</dbReference>
<dbReference type="InterPro" id="IPR009056">
    <property type="entry name" value="Cyt_c-like_dom"/>
</dbReference>
<feature type="domain" description="Cytochrome c" evidence="5">
    <location>
        <begin position="883"/>
        <end position="1016"/>
    </location>
</feature>